<feature type="chain" id="PRO_5045346683" description="Lipoprotein" evidence="1">
    <location>
        <begin position="22"/>
        <end position="171"/>
    </location>
</feature>
<dbReference type="Proteomes" id="UP001059252">
    <property type="component" value="Chromosome"/>
</dbReference>
<keyword evidence="1" id="KW-0732">Signal</keyword>
<reference evidence="2" key="1">
    <citation type="submission" date="2022-08" db="EMBL/GenBank/DDBJ databases">
        <title>Complete genome of Mycoplasma iguanae type strain 2327.</title>
        <authorList>
            <person name="Spergser J."/>
        </authorList>
    </citation>
    <scope>NUCLEOTIDE SEQUENCE</scope>
    <source>
        <strain evidence="2">2327</strain>
    </source>
</reference>
<evidence type="ECO:0000256" key="1">
    <source>
        <dbReference type="SAM" id="SignalP"/>
    </source>
</evidence>
<name>A0ABY5RBB5_9MOLU</name>
<feature type="signal peptide" evidence="1">
    <location>
        <begin position="1"/>
        <end position="21"/>
    </location>
</feature>
<sequence length="171" mass="19619">MKKQFLFLVLPTLFISSVALISCASTPNQKTSLVNGVDEGINADLRNKFIFRGTQLFQSTSFVTIKADIINAAKEFNNNWVEVIKKLSNYFEFKEGEKFPFPHRYRYQLVVIDSKKTNYKLNIDSRFNVSETINTNGPSIIFIVELEHLSSSGSEKVDRIDDFAFFIVEQN</sequence>
<evidence type="ECO:0008006" key="4">
    <source>
        <dbReference type="Google" id="ProtNLM"/>
    </source>
</evidence>
<gene>
    <name evidence="2" type="ORF">NV226_02090</name>
</gene>
<dbReference type="EMBL" id="CP102734">
    <property type="protein sequence ID" value="UVD81505.1"/>
    <property type="molecule type" value="Genomic_DNA"/>
</dbReference>
<protein>
    <recommendedName>
        <fullName evidence="4">Lipoprotein</fullName>
    </recommendedName>
</protein>
<evidence type="ECO:0000313" key="3">
    <source>
        <dbReference type="Proteomes" id="UP001059252"/>
    </source>
</evidence>
<proteinExistence type="predicted"/>
<keyword evidence="3" id="KW-1185">Reference proteome</keyword>
<evidence type="ECO:0000313" key="2">
    <source>
        <dbReference type="EMBL" id="UVD81505.1"/>
    </source>
</evidence>
<dbReference type="RefSeq" id="WP_258210679.1">
    <property type="nucleotide sequence ID" value="NZ_CP102734.1"/>
</dbReference>
<accession>A0ABY5RBB5</accession>
<organism evidence="2 3">
    <name type="scientific">Mycoplasma iguanae</name>
    <dbReference type="NCBI Taxonomy" id="292461"/>
    <lineage>
        <taxon>Bacteria</taxon>
        <taxon>Bacillati</taxon>
        <taxon>Mycoplasmatota</taxon>
        <taxon>Mollicutes</taxon>
        <taxon>Mycoplasmataceae</taxon>
        <taxon>Mycoplasma</taxon>
    </lineage>
</organism>
<dbReference type="PROSITE" id="PS51257">
    <property type="entry name" value="PROKAR_LIPOPROTEIN"/>
    <property type="match status" value="1"/>
</dbReference>